<protein>
    <submittedName>
        <fullName evidence="1">Uncharacterized protein</fullName>
    </submittedName>
</protein>
<proteinExistence type="predicted"/>
<dbReference type="AlphaFoldDB" id="M6QR31"/>
<comment type="caution">
    <text evidence="1">The sequence shown here is derived from an EMBL/GenBank/DDBJ whole genome shotgun (WGS) entry which is preliminary data.</text>
</comment>
<gene>
    <name evidence="1" type="ORF">LEP1GSC108_3291</name>
</gene>
<dbReference type="EMBL" id="AHNU02000034">
    <property type="protein sequence ID" value="EMN91287.1"/>
    <property type="molecule type" value="Genomic_DNA"/>
</dbReference>
<organism evidence="1 2">
    <name type="scientific">Leptospira weilii str. UI 13098</name>
    <dbReference type="NCBI Taxonomy" id="1088542"/>
    <lineage>
        <taxon>Bacteria</taxon>
        <taxon>Pseudomonadati</taxon>
        <taxon>Spirochaetota</taxon>
        <taxon>Spirochaetia</taxon>
        <taxon>Leptospirales</taxon>
        <taxon>Leptospiraceae</taxon>
        <taxon>Leptospira</taxon>
    </lineage>
</organism>
<sequence>MVYKHIKISGGCILNSLKPKLKNKTDIEIIRVFLKTPNIFRHYLDVALLTRNEKRIRTVQRSLVRLKNAGLLGKYRLGYFLNAEIINSMYGKITDIRKNPLSIDVPYSMGRSVPLELQLIKFFLSEPNGFWTVNELSLLMARAGSTIQYNLDTLCEYHIILKDESDNQKMKTNPISYKLHPTYAMDLSREKSIILKTIKETINQ</sequence>
<reference evidence="1 2" key="1">
    <citation type="submission" date="2013-01" db="EMBL/GenBank/DDBJ databases">
        <authorList>
            <person name="Harkins D.M."/>
            <person name="Durkin A.S."/>
            <person name="Brinkac L.M."/>
            <person name="Haft D.H."/>
            <person name="Selengut J.D."/>
            <person name="Sanka R."/>
            <person name="DePew J."/>
            <person name="Purushe J."/>
            <person name="Chanthongthip A."/>
            <person name="Lattana O."/>
            <person name="Phetsouvanh R."/>
            <person name="Newton P.N."/>
            <person name="Vinetz J.M."/>
            <person name="Sutton G.G."/>
            <person name="Nierman W.C."/>
            <person name="Fouts D.E."/>
        </authorList>
    </citation>
    <scope>NUCLEOTIDE SEQUENCE [LARGE SCALE GENOMIC DNA]</scope>
    <source>
        <strain evidence="1 2">UI 13098</strain>
    </source>
</reference>
<evidence type="ECO:0000313" key="2">
    <source>
        <dbReference type="Proteomes" id="UP000012118"/>
    </source>
</evidence>
<name>M6QR31_9LEPT</name>
<accession>M6QR31</accession>
<dbReference type="Proteomes" id="UP000012118">
    <property type="component" value="Unassembled WGS sequence"/>
</dbReference>
<evidence type="ECO:0000313" key="1">
    <source>
        <dbReference type="EMBL" id="EMN91287.1"/>
    </source>
</evidence>
<keyword evidence="2" id="KW-1185">Reference proteome</keyword>